<dbReference type="AlphaFoldDB" id="A0A1H6BHN9"/>
<protein>
    <recommendedName>
        <fullName evidence="9">Modulator of FtsH protease</fullName>
    </recommendedName>
</protein>
<feature type="transmembrane region" description="Helical" evidence="6">
    <location>
        <begin position="165"/>
        <end position="184"/>
    </location>
</feature>
<dbReference type="GO" id="GO:0005886">
    <property type="term" value="C:plasma membrane"/>
    <property type="evidence" value="ECO:0007669"/>
    <property type="project" value="TreeGrafter"/>
</dbReference>
<evidence type="ECO:0000256" key="1">
    <source>
        <dbReference type="ARBA" id="ARBA00004141"/>
    </source>
</evidence>
<dbReference type="InterPro" id="IPR006214">
    <property type="entry name" value="Bax_inhibitor_1-related"/>
</dbReference>
<name>A0A1H6BHN9_9BACT</name>
<evidence type="ECO:0000256" key="3">
    <source>
        <dbReference type="ARBA" id="ARBA00022692"/>
    </source>
</evidence>
<dbReference type="Pfam" id="PF01027">
    <property type="entry name" value="Bax1-I"/>
    <property type="match status" value="1"/>
</dbReference>
<feature type="transmembrane region" description="Helical" evidence="6">
    <location>
        <begin position="49"/>
        <end position="68"/>
    </location>
</feature>
<feature type="transmembrane region" description="Helical" evidence="6">
    <location>
        <begin position="107"/>
        <end position="128"/>
    </location>
</feature>
<gene>
    <name evidence="7" type="ORF">SAMN05421819_3685</name>
</gene>
<comment type="similarity">
    <text evidence="2 6">Belongs to the BI1 family.</text>
</comment>
<evidence type="ECO:0000313" key="8">
    <source>
        <dbReference type="Proteomes" id="UP000236728"/>
    </source>
</evidence>
<evidence type="ECO:0000256" key="4">
    <source>
        <dbReference type="ARBA" id="ARBA00022989"/>
    </source>
</evidence>
<evidence type="ECO:0008006" key="9">
    <source>
        <dbReference type="Google" id="ProtNLM"/>
    </source>
</evidence>
<dbReference type="Proteomes" id="UP000236728">
    <property type="component" value="Unassembled WGS sequence"/>
</dbReference>
<feature type="transmembrane region" description="Helical" evidence="6">
    <location>
        <begin position="75"/>
        <end position="95"/>
    </location>
</feature>
<evidence type="ECO:0000256" key="6">
    <source>
        <dbReference type="RuleBase" id="RU004379"/>
    </source>
</evidence>
<comment type="subcellular location">
    <subcellularLocation>
        <location evidence="1">Membrane</location>
        <topology evidence="1">Multi-pass membrane protein</topology>
    </subcellularLocation>
</comment>
<keyword evidence="4 6" id="KW-1133">Transmembrane helix</keyword>
<feature type="transmembrane region" description="Helical" evidence="6">
    <location>
        <begin position="140"/>
        <end position="159"/>
    </location>
</feature>
<reference evidence="7 8" key="1">
    <citation type="submission" date="2016-10" db="EMBL/GenBank/DDBJ databases">
        <authorList>
            <person name="de Groot N.N."/>
        </authorList>
    </citation>
    <scope>NUCLEOTIDE SEQUENCE [LARGE SCALE GENOMIC DNA]</scope>
    <source>
        <strain evidence="7 8">DSM 22489</strain>
    </source>
</reference>
<feature type="transmembrane region" description="Helical" evidence="6">
    <location>
        <begin position="21"/>
        <end position="43"/>
    </location>
</feature>
<keyword evidence="3 6" id="KW-0812">Transmembrane</keyword>
<evidence type="ECO:0000256" key="2">
    <source>
        <dbReference type="ARBA" id="ARBA00010350"/>
    </source>
</evidence>
<proteinExistence type="inferred from homology"/>
<dbReference type="RefSeq" id="WP_103934559.1">
    <property type="nucleotide sequence ID" value="NZ_FNVA01000007.1"/>
</dbReference>
<dbReference type="OrthoDB" id="9813298at2"/>
<evidence type="ECO:0000256" key="5">
    <source>
        <dbReference type="ARBA" id="ARBA00023136"/>
    </source>
</evidence>
<keyword evidence="8" id="KW-1185">Reference proteome</keyword>
<organism evidence="7 8">
    <name type="scientific">Bryocella elongata</name>
    <dbReference type="NCBI Taxonomy" id="863522"/>
    <lineage>
        <taxon>Bacteria</taxon>
        <taxon>Pseudomonadati</taxon>
        <taxon>Acidobacteriota</taxon>
        <taxon>Terriglobia</taxon>
        <taxon>Terriglobales</taxon>
        <taxon>Acidobacteriaceae</taxon>
        <taxon>Bryocella</taxon>
    </lineage>
</organism>
<dbReference type="EMBL" id="FNVA01000007">
    <property type="protein sequence ID" value="SEG59756.1"/>
    <property type="molecule type" value="Genomic_DNA"/>
</dbReference>
<sequence>MQIIDARQGIQVLDTRSPASLLSKVLWITTVGFVFTAVGTYLAPPSLGIGIMAIFLVNMAMIFAISYAARRSNALALTLFYAFTLLMGVQISPIVNGYLHTPNGPTIVFNAAATTALGMGIMAVVAQFATFNYMKVGRIAFFALIGLVLIGLLGMFVHFVSPGLYAWATLGIFSVLLLVDFMRLKDRGQDFGPVQMALSIYLDALNIFIALLQIFGGGNSDRRRGGGWS</sequence>
<dbReference type="PANTHER" id="PTHR23291:SF50">
    <property type="entry name" value="PROTEIN LIFEGUARD 4"/>
    <property type="match status" value="1"/>
</dbReference>
<feature type="transmembrane region" description="Helical" evidence="6">
    <location>
        <begin position="196"/>
        <end position="215"/>
    </location>
</feature>
<evidence type="ECO:0000313" key="7">
    <source>
        <dbReference type="EMBL" id="SEG59756.1"/>
    </source>
</evidence>
<accession>A0A1H6BHN9</accession>
<dbReference type="PANTHER" id="PTHR23291">
    <property type="entry name" value="BAX INHIBITOR-RELATED"/>
    <property type="match status" value="1"/>
</dbReference>
<keyword evidence="5 6" id="KW-0472">Membrane</keyword>